<accession>A0A4S4KD57</accession>
<sequence>MELLARIRAAALPSGSIIDIEDTPPVTPIEDDVPLALKTEIGSYADILMHIAREIRDMH</sequence>
<evidence type="ECO:0000313" key="1">
    <source>
        <dbReference type="EMBL" id="THG94279.1"/>
    </source>
</evidence>
<comment type="caution">
    <text evidence="1">The sequence shown here is derived from an EMBL/GenBank/DDBJ whole genome shotgun (WGS) entry which is preliminary data.</text>
</comment>
<protein>
    <submittedName>
        <fullName evidence="1">Uncharacterized protein</fullName>
    </submittedName>
</protein>
<evidence type="ECO:0000313" key="2">
    <source>
        <dbReference type="Proteomes" id="UP000309038"/>
    </source>
</evidence>
<dbReference type="Proteomes" id="UP000309038">
    <property type="component" value="Unassembled WGS sequence"/>
</dbReference>
<keyword evidence="2" id="KW-1185">Reference proteome</keyword>
<dbReference type="EMBL" id="SGPJ01000472">
    <property type="protein sequence ID" value="THG94279.1"/>
    <property type="molecule type" value="Genomic_DNA"/>
</dbReference>
<name>A0A4S4KD57_9APHY</name>
<organism evidence="1 2">
    <name type="scientific">Hermanssonia centrifuga</name>
    <dbReference type="NCBI Taxonomy" id="98765"/>
    <lineage>
        <taxon>Eukaryota</taxon>
        <taxon>Fungi</taxon>
        <taxon>Dikarya</taxon>
        <taxon>Basidiomycota</taxon>
        <taxon>Agaricomycotina</taxon>
        <taxon>Agaricomycetes</taxon>
        <taxon>Polyporales</taxon>
        <taxon>Meruliaceae</taxon>
        <taxon>Hermanssonia</taxon>
    </lineage>
</organism>
<dbReference type="AlphaFoldDB" id="A0A4S4KD57"/>
<proteinExistence type="predicted"/>
<gene>
    <name evidence="1" type="ORF">EW026_g7162</name>
</gene>
<reference evidence="1 2" key="1">
    <citation type="submission" date="2019-02" db="EMBL/GenBank/DDBJ databases">
        <title>Genome sequencing of the rare red list fungi Phlebia centrifuga.</title>
        <authorList>
            <person name="Buettner E."/>
            <person name="Kellner H."/>
        </authorList>
    </citation>
    <scope>NUCLEOTIDE SEQUENCE [LARGE SCALE GENOMIC DNA]</scope>
    <source>
        <strain evidence="1 2">DSM 108282</strain>
    </source>
</reference>